<evidence type="ECO:0000259" key="3">
    <source>
        <dbReference type="SMART" id="SM00984"/>
    </source>
</evidence>
<evidence type="ECO:0000256" key="1">
    <source>
        <dbReference type="ARBA" id="ARBA00023002"/>
    </source>
</evidence>
<dbReference type="InterPro" id="IPR017476">
    <property type="entry name" value="UDP-Glc/GDP-Man"/>
</dbReference>
<dbReference type="Pfam" id="PF00984">
    <property type="entry name" value="UDPG_MGDP_dh"/>
    <property type="match status" value="1"/>
</dbReference>
<dbReference type="GO" id="GO:0000271">
    <property type="term" value="P:polysaccharide biosynthetic process"/>
    <property type="evidence" value="ECO:0007669"/>
    <property type="project" value="InterPro"/>
</dbReference>
<protein>
    <submittedName>
        <fullName evidence="4">Unannotated protein</fullName>
    </submittedName>
</protein>
<dbReference type="SUPFAM" id="SSF52413">
    <property type="entry name" value="UDP-glucose/GDP-mannose dehydrogenase C-terminal domain"/>
    <property type="match status" value="1"/>
</dbReference>
<accession>A0A6J6ELQ1</accession>
<evidence type="ECO:0000256" key="2">
    <source>
        <dbReference type="ARBA" id="ARBA00023027"/>
    </source>
</evidence>
<dbReference type="PANTHER" id="PTHR43491:SF1">
    <property type="entry name" value="UDP-N-ACETYL-D-MANNOSAMINE DEHYDROGENASE"/>
    <property type="match status" value="1"/>
</dbReference>
<dbReference type="GO" id="GO:0016628">
    <property type="term" value="F:oxidoreductase activity, acting on the CH-CH group of donors, NAD or NADP as acceptor"/>
    <property type="evidence" value="ECO:0007669"/>
    <property type="project" value="InterPro"/>
</dbReference>
<dbReference type="InterPro" id="IPR036291">
    <property type="entry name" value="NAD(P)-bd_dom_sf"/>
</dbReference>
<dbReference type="EMBL" id="CAEZTL010000108">
    <property type="protein sequence ID" value="CAB4575393.1"/>
    <property type="molecule type" value="Genomic_DNA"/>
</dbReference>
<evidence type="ECO:0000313" key="4">
    <source>
        <dbReference type="EMBL" id="CAB4575393.1"/>
    </source>
</evidence>
<keyword evidence="2" id="KW-0520">NAD</keyword>
<dbReference type="Pfam" id="PF03720">
    <property type="entry name" value="UDPG_MGDP_dh_C"/>
    <property type="match status" value="1"/>
</dbReference>
<gene>
    <name evidence="4" type="ORF">UFOPK1683_00917</name>
</gene>
<proteinExistence type="predicted"/>
<dbReference type="Pfam" id="PF03721">
    <property type="entry name" value="UDPG_MGDP_dh_N"/>
    <property type="match status" value="1"/>
</dbReference>
<reference evidence="4" key="1">
    <citation type="submission" date="2020-05" db="EMBL/GenBank/DDBJ databases">
        <authorList>
            <person name="Chiriac C."/>
            <person name="Salcher M."/>
            <person name="Ghai R."/>
            <person name="Kavagutti S V."/>
        </authorList>
    </citation>
    <scope>NUCLEOTIDE SEQUENCE</scope>
</reference>
<dbReference type="GO" id="GO:0051287">
    <property type="term" value="F:NAD binding"/>
    <property type="evidence" value="ECO:0007669"/>
    <property type="project" value="InterPro"/>
</dbReference>
<dbReference type="InterPro" id="IPR014026">
    <property type="entry name" value="UDP-Glc/GDP-Man_DH_dimer"/>
</dbReference>
<dbReference type="GO" id="GO:0016616">
    <property type="term" value="F:oxidoreductase activity, acting on the CH-OH group of donors, NAD or NADP as acceptor"/>
    <property type="evidence" value="ECO:0007669"/>
    <property type="project" value="InterPro"/>
</dbReference>
<dbReference type="Gene3D" id="3.40.50.720">
    <property type="entry name" value="NAD(P)-binding Rossmann-like Domain"/>
    <property type="match status" value="2"/>
</dbReference>
<dbReference type="PIRSF" id="PIRSF500136">
    <property type="entry name" value="UDP_ManNAc_DH"/>
    <property type="match status" value="1"/>
</dbReference>
<dbReference type="PANTHER" id="PTHR43491">
    <property type="entry name" value="UDP-N-ACETYL-D-MANNOSAMINE DEHYDROGENASE"/>
    <property type="match status" value="1"/>
</dbReference>
<keyword evidence="1" id="KW-0560">Oxidoreductase</keyword>
<dbReference type="InterPro" id="IPR001732">
    <property type="entry name" value="UDP-Glc/GDP-Man_DH_N"/>
</dbReference>
<dbReference type="InterPro" id="IPR008927">
    <property type="entry name" value="6-PGluconate_DH-like_C_sf"/>
</dbReference>
<sequence length="397" mass="42956">MIGQGYVGLTISAFAAEHFDVTGFDLNQRAVDQLNLGISHIEGIESSLLTKWIKAGRYTATASGSDISDCEIVVIAVPTPLTTDRKPDLSFIDAACKTIGQNLTRPVLVINESTSFPGTLRNFIKPAIEKYSSEHIEHFYAISPERVDPGRTDFNQKNTTRLYAGLTPEASEKTKDFYSRFCDNLVEVSSPEVAEAAKLFENTFRQVNIALVNEFAQIAHALGISVYETLDAANTKPYGFMKFTPSAGVGGHCIPVDPTYLAAVAEEHGAPATFIRRANEVNLEMSEYIVRRVAADNGGNLQGKAVLVVGVAYKPNVADVRETAAELVIQHLRSQGAVVSWHDEVVGNWKGESSAPLHGADIAVVVTKHDSVDEKKILASAPYVFDTTGKVKGAKGL</sequence>
<feature type="domain" description="UDP-glucose/GDP-mannose dehydrogenase C-terminal" evidence="3">
    <location>
        <begin position="307"/>
        <end position="393"/>
    </location>
</feature>
<organism evidence="4">
    <name type="scientific">freshwater metagenome</name>
    <dbReference type="NCBI Taxonomy" id="449393"/>
    <lineage>
        <taxon>unclassified sequences</taxon>
        <taxon>metagenomes</taxon>
        <taxon>ecological metagenomes</taxon>
    </lineage>
</organism>
<dbReference type="InterPro" id="IPR028359">
    <property type="entry name" value="UDP_ManNAc/GlcNAc_DH"/>
</dbReference>
<dbReference type="PIRSF" id="PIRSF000124">
    <property type="entry name" value="UDPglc_GDPman_dh"/>
    <property type="match status" value="1"/>
</dbReference>
<dbReference type="SUPFAM" id="SSF48179">
    <property type="entry name" value="6-phosphogluconate dehydrogenase C-terminal domain-like"/>
    <property type="match status" value="1"/>
</dbReference>
<dbReference type="SMART" id="SM00984">
    <property type="entry name" value="UDPG_MGDP_dh_C"/>
    <property type="match status" value="1"/>
</dbReference>
<dbReference type="InterPro" id="IPR036220">
    <property type="entry name" value="UDP-Glc/GDP-Man_DH_C_sf"/>
</dbReference>
<dbReference type="NCBIfam" id="TIGR03026">
    <property type="entry name" value="NDP-sugDHase"/>
    <property type="match status" value="1"/>
</dbReference>
<dbReference type="InterPro" id="IPR014027">
    <property type="entry name" value="UDP-Glc/GDP-Man_DH_C"/>
</dbReference>
<dbReference type="SUPFAM" id="SSF51735">
    <property type="entry name" value="NAD(P)-binding Rossmann-fold domains"/>
    <property type="match status" value="1"/>
</dbReference>
<dbReference type="AlphaFoldDB" id="A0A6J6ELQ1"/>
<name>A0A6J6ELQ1_9ZZZZ</name>